<dbReference type="InterPro" id="IPR036890">
    <property type="entry name" value="HATPase_C_sf"/>
</dbReference>
<gene>
    <name evidence="11" type="primary">yvfT</name>
    <name evidence="11" type="ORF">GCM10007971_34440</name>
</gene>
<dbReference type="GO" id="GO:0000155">
    <property type="term" value="F:phosphorelay sensor kinase activity"/>
    <property type="evidence" value="ECO:0007669"/>
    <property type="project" value="InterPro"/>
</dbReference>
<keyword evidence="4 11" id="KW-0418">Kinase</keyword>
<dbReference type="Pfam" id="PF23540">
    <property type="entry name" value="DesK_N"/>
    <property type="match status" value="1"/>
</dbReference>
<keyword evidence="3" id="KW-0808">Transferase</keyword>
<feature type="domain" description="Histidine kinase/HSP90-like ATPase" evidence="8">
    <location>
        <begin position="281"/>
        <end position="364"/>
    </location>
</feature>
<sequence>MSINKGSFRIFPEKYGYFPYVFLIYLSLPAYFIAHESGWKMVMGWGLLLLFLVSYRQLYTLFGSKAFSYWIVVQLGIIFVFTVFFNFNNVFLGFFTSYFLGWYRDTKSFLPPYLLFVATLSLLLIMHYEDLASYYYVVYLVIMFIVPFGTKSMNSRIELEKQLTEANEKIKELVKREERVRIARDLHDTLGHTLSLITLKSQLVAKLTGKDAKRAEVEAKEIERTSRIALRQVRELVSDMRSVSIAEVLVESESILQSAGISYQFKGEIDTESITAITQNILSMCLKEAITNVVKHSEAKNCHVILKQTAGEILLIIKDDGIGFYETPGSGNGIQGISERLELVDGQLKISSQQGTELTFSIPVVLKEEGTGAS</sequence>
<evidence type="ECO:0000313" key="11">
    <source>
        <dbReference type="EMBL" id="GGN65524.1"/>
    </source>
</evidence>
<evidence type="ECO:0000256" key="1">
    <source>
        <dbReference type="ARBA" id="ARBA00000085"/>
    </source>
</evidence>
<feature type="transmembrane region" description="Helical" evidence="7">
    <location>
        <begin position="41"/>
        <end position="59"/>
    </location>
</feature>
<evidence type="ECO:0000313" key="12">
    <source>
        <dbReference type="Proteomes" id="UP000624041"/>
    </source>
</evidence>
<dbReference type="SUPFAM" id="SSF55874">
    <property type="entry name" value="ATPase domain of HSP90 chaperone/DNA topoisomerase II/histidine kinase"/>
    <property type="match status" value="1"/>
</dbReference>
<feature type="domain" description="Signal transduction histidine kinase subgroup 3 dimerisation and phosphoacceptor" evidence="9">
    <location>
        <begin position="178"/>
        <end position="242"/>
    </location>
</feature>
<keyword evidence="12" id="KW-1185">Reference proteome</keyword>
<feature type="transmembrane region" description="Helical" evidence="7">
    <location>
        <begin position="112"/>
        <end position="128"/>
    </location>
</feature>
<dbReference type="InterPro" id="IPR011712">
    <property type="entry name" value="Sig_transdc_His_kin_sub3_dim/P"/>
</dbReference>
<dbReference type="InterPro" id="IPR003594">
    <property type="entry name" value="HATPase_dom"/>
</dbReference>
<name>A0A917Y4L4_9BACI</name>
<comment type="caution">
    <text evidence="11">The sequence shown here is derived from an EMBL/GenBank/DDBJ whole genome shotgun (WGS) entry which is preliminary data.</text>
</comment>
<feature type="transmembrane region" description="Helical" evidence="7">
    <location>
        <begin position="134"/>
        <end position="150"/>
    </location>
</feature>
<reference evidence="11" key="2">
    <citation type="submission" date="2020-09" db="EMBL/GenBank/DDBJ databases">
        <authorList>
            <person name="Sun Q."/>
            <person name="Ohkuma M."/>
        </authorList>
    </citation>
    <scope>NUCLEOTIDE SEQUENCE</scope>
    <source>
        <strain evidence="11">JCM 17251</strain>
    </source>
</reference>
<dbReference type="EMBL" id="BMOS01000037">
    <property type="protein sequence ID" value="GGN65524.1"/>
    <property type="molecule type" value="Genomic_DNA"/>
</dbReference>
<dbReference type="InterPro" id="IPR050482">
    <property type="entry name" value="Sensor_HK_TwoCompSys"/>
</dbReference>
<organism evidence="11 12">
    <name type="scientific">Oceanobacillus indicireducens</name>
    <dbReference type="NCBI Taxonomy" id="1004261"/>
    <lineage>
        <taxon>Bacteria</taxon>
        <taxon>Bacillati</taxon>
        <taxon>Bacillota</taxon>
        <taxon>Bacilli</taxon>
        <taxon>Bacillales</taxon>
        <taxon>Bacillaceae</taxon>
        <taxon>Oceanobacillus</taxon>
    </lineage>
</organism>
<reference evidence="11" key="1">
    <citation type="journal article" date="2014" name="Int. J. Syst. Evol. Microbiol.">
        <title>Complete genome sequence of Corynebacterium casei LMG S-19264T (=DSM 44701T), isolated from a smear-ripened cheese.</title>
        <authorList>
            <consortium name="US DOE Joint Genome Institute (JGI-PGF)"/>
            <person name="Walter F."/>
            <person name="Albersmeier A."/>
            <person name="Kalinowski J."/>
            <person name="Ruckert C."/>
        </authorList>
    </citation>
    <scope>NUCLEOTIDE SEQUENCE</scope>
    <source>
        <strain evidence="11">JCM 17251</strain>
    </source>
</reference>
<dbReference type="GO" id="GO:0016020">
    <property type="term" value="C:membrane"/>
    <property type="evidence" value="ECO:0007669"/>
    <property type="project" value="InterPro"/>
</dbReference>
<dbReference type="Gene3D" id="1.20.5.1930">
    <property type="match status" value="1"/>
</dbReference>
<dbReference type="Pfam" id="PF02518">
    <property type="entry name" value="HATPase_c"/>
    <property type="match status" value="1"/>
</dbReference>
<dbReference type="PANTHER" id="PTHR24421:SF63">
    <property type="entry name" value="SENSOR HISTIDINE KINASE DESK"/>
    <property type="match status" value="1"/>
</dbReference>
<dbReference type="GO" id="GO:0046983">
    <property type="term" value="F:protein dimerization activity"/>
    <property type="evidence" value="ECO:0007669"/>
    <property type="project" value="InterPro"/>
</dbReference>
<dbReference type="InterPro" id="IPR056374">
    <property type="entry name" value="DesK/YvfT_N"/>
</dbReference>
<dbReference type="Gene3D" id="3.30.565.10">
    <property type="entry name" value="Histidine kinase-like ATPase, C-terminal domain"/>
    <property type="match status" value="1"/>
</dbReference>
<dbReference type="RefSeq" id="WP_188859178.1">
    <property type="nucleotide sequence ID" value="NZ_BMOS01000037.1"/>
</dbReference>
<dbReference type="Pfam" id="PF07730">
    <property type="entry name" value="HisKA_3"/>
    <property type="match status" value="1"/>
</dbReference>
<evidence type="ECO:0000256" key="7">
    <source>
        <dbReference type="SAM" id="Phobius"/>
    </source>
</evidence>
<proteinExistence type="predicted"/>
<dbReference type="AlphaFoldDB" id="A0A917Y4L4"/>
<feature type="coiled-coil region" evidence="6">
    <location>
        <begin position="156"/>
        <end position="183"/>
    </location>
</feature>
<evidence type="ECO:0000256" key="2">
    <source>
        <dbReference type="ARBA" id="ARBA00012438"/>
    </source>
</evidence>
<dbReference type="CDD" id="cd16917">
    <property type="entry name" value="HATPase_UhpB-NarQ-NarX-like"/>
    <property type="match status" value="1"/>
</dbReference>
<evidence type="ECO:0000259" key="8">
    <source>
        <dbReference type="Pfam" id="PF02518"/>
    </source>
</evidence>
<keyword evidence="7" id="KW-0812">Transmembrane</keyword>
<evidence type="ECO:0000256" key="3">
    <source>
        <dbReference type="ARBA" id="ARBA00022679"/>
    </source>
</evidence>
<evidence type="ECO:0000256" key="4">
    <source>
        <dbReference type="ARBA" id="ARBA00022777"/>
    </source>
</evidence>
<evidence type="ECO:0000259" key="9">
    <source>
        <dbReference type="Pfam" id="PF07730"/>
    </source>
</evidence>
<dbReference type="PANTHER" id="PTHR24421">
    <property type="entry name" value="NITRATE/NITRITE SENSOR PROTEIN NARX-RELATED"/>
    <property type="match status" value="1"/>
</dbReference>
<keyword evidence="7" id="KW-0472">Membrane</keyword>
<feature type="transmembrane region" description="Helical" evidence="7">
    <location>
        <begin position="17"/>
        <end position="34"/>
    </location>
</feature>
<dbReference type="EC" id="2.7.13.3" evidence="2"/>
<protein>
    <recommendedName>
        <fullName evidence="2">histidine kinase</fullName>
        <ecNumber evidence="2">2.7.13.3</ecNumber>
    </recommendedName>
</protein>
<keyword evidence="6" id="KW-0175">Coiled coil</keyword>
<comment type="catalytic activity">
    <reaction evidence="1">
        <text>ATP + protein L-histidine = ADP + protein N-phospho-L-histidine.</text>
        <dbReference type="EC" id="2.7.13.3"/>
    </reaction>
</comment>
<keyword evidence="7" id="KW-1133">Transmembrane helix</keyword>
<keyword evidence="5" id="KW-0902">Two-component regulatory system</keyword>
<feature type="domain" description="DesK/YvfT N-terminal" evidence="10">
    <location>
        <begin position="8"/>
        <end position="137"/>
    </location>
</feature>
<evidence type="ECO:0000256" key="6">
    <source>
        <dbReference type="SAM" id="Coils"/>
    </source>
</evidence>
<feature type="transmembrane region" description="Helical" evidence="7">
    <location>
        <begin position="71"/>
        <end position="100"/>
    </location>
</feature>
<evidence type="ECO:0000256" key="5">
    <source>
        <dbReference type="ARBA" id="ARBA00023012"/>
    </source>
</evidence>
<evidence type="ECO:0000259" key="10">
    <source>
        <dbReference type="Pfam" id="PF23540"/>
    </source>
</evidence>
<dbReference type="Proteomes" id="UP000624041">
    <property type="component" value="Unassembled WGS sequence"/>
</dbReference>
<accession>A0A917Y4L4</accession>